<name>A0A6A4TSU5_SCOMX</name>
<comment type="caution">
    <text evidence="1">The sequence shown here is derived from an EMBL/GenBank/DDBJ whole genome shotgun (WGS) entry which is preliminary data.</text>
</comment>
<dbReference type="EMBL" id="VEVO01000002">
    <property type="protein sequence ID" value="KAF0045142.1"/>
    <property type="molecule type" value="Genomic_DNA"/>
</dbReference>
<protein>
    <submittedName>
        <fullName evidence="1">Uncharacterized protein</fullName>
    </submittedName>
</protein>
<accession>A0A6A4TSU5</accession>
<organism evidence="1 2">
    <name type="scientific">Scophthalmus maximus</name>
    <name type="common">Turbot</name>
    <name type="synonym">Psetta maxima</name>
    <dbReference type="NCBI Taxonomy" id="52904"/>
    <lineage>
        <taxon>Eukaryota</taxon>
        <taxon>Metazoa</taxon>
        <taxon>Chordata</taxon>
        <taxon>Craniata</taxon>
        <taxon>Vertebrata</taxon>
        <taxon>Euteleostomi</taxon>
        <taxon>Actinopterygii</taxon>
        <taxon>Neopterygii</taxon>
        <taxon>Teleostei</taxon>
        <taxon>Neoteleostei</taxon>
        <taxon>Acanthomorphata</taxon>
        <taxon>Carangaria</taxon>
        <taxon>Pleuronectiformes</taxon>
        <taxon>Pleuronectoidei</taxon>
        <taxon>Scophthalmidae</taxon>
        <taxon>Scophthalmus</taxon>
    </lineage>
</organism>
<dbReference type="AlphaFoldDB" id="A0A6A4TSU5"/>
<evidence type="ECO:0000313" key="2">
    <source>
        <dbReference type="Proteomes" id="UP000438429"/>
    </source>
</evidence>
<sequence length="123" mass="14232">MHIHALLCKTYTDAERKMEKKIKTDIGFKRRPTNKLTPDHIGSEKPCWWKEMTNLNYAAHPRVVNWFDCNRRNTGTQGYENLELLLLSKLMACGQLTGLGPQPLLVQIRSFDNSYIAQLRDIA</sequence>
<reference evidence="1 2" key="1">
    <citation type="submission" date="2019-06" db="EMBL/GenBank/DDBJ databases">
        <title>Draft genomes of female and male turbot (Scophthalmus maximus).</title>
        <authorList>
            <person name="Xu H."/>
            <person name="Xu X.-W."/>
            <person name="Shao C."/>
            <person name="Chen S."/>
        </authorList>
    </citation>
    <scope>NUCLEOTIDE SEQUENCE [LARGE SCALE GENOMIC DNA]</scope>
    <source>
        <strain evidence="1">Ysfricsl-2016a</strain>
        <tissue evidence="1">Blood</tissue>
    </source>
</reference>
<proteinExistence type="predicted"/>
<gene>
    <name evidence="1" type="ORF">F2P81_001671</name>
</gene>
<dbReference type="Proteomes" id="UP000438429">
    <property type="component" value="Unassembled WGS sequence"/>
</dbReference>
<evidence type="ECO:0000313" key="1">
    <source>
        <dbReference type="EMBL" id="KAF0045142.1"/>
    </source>
</evidence>